<gene>
    <name evidence="2" type="ORF">MVEN_00021100</name>
</gene>
<name>A0A8H7DGS1_9AGAR</name>
<protein>
    <submittedName>
        <fullName evidence="2">Uncharacterized protein</fullName>
    </submittedName>
</protein>
<dbReference type="AlphaFoldDB" id="A0A8H7DGS1"/>
<evidence type="ECO:0000313" key="3">
    <source>
        <dbReference type="Proteomes" id="UP000620124"/>
    </source>
</evidence>
<evidence type="ECO:0000256" key="1">
    <source>
        <dbReference type="SAM" id="MobiDB-lite"/>
    </source>
</evidence>
<sequence length="224" mass="24180">MVACTACGATGLSAGRGFTAHLNKCKVLKEQRARGAQQLVAADAAAAEAAVAAHAAQQNIPLENLQDDNNPRALSPAAAPPSPLPPYPSGRPQRRRQPPKRFRDEPPALPSIVEPPEIPDVPAAAPEESSHLTDLDCTKSSRIDLLMTPTNPSVSTTFASRPIARLMSWFHLGSNLKSIAELDSLVDDVLLKDDLNQEHLRNFKAAWENKRMDDANGENSQDGW</sequence>
<proteinExistence type="predicted"/>
<evidence type="ECO:0000313" key="2">
    <source>
        <dbReference type="EMBL" id="KAF7371653.1"/>
    </source>
</evidence>
<accession>A0A8H7DGS1</accession>
<reference evidence="2" key="1">
    <citation type="submission" date="2020-05" db="EMBL/GenBank/DDBJ databases">
        <title>Mycena genomes resolve the evolution of fungal bioluminescence.</title>
        <authorList>
            <person name="Tsai I.J."/>
        </authorList>
    </citation>
    <scope>NUCLEOTIDE SEQUENCE</scope>
    <source>
        <strain evidence="2">CCC161011</strain>
    </source>
</reference>
<dbReference type="EMBL" id="JACAZI010000001">
    <property type="protein sequence ID" value="KAF7371653.1"/>
    <property type="molecule type" value="Genomic_DNA"/>
</dbReference>
<keyword evidence="3" id="KW-1185">Reference proteome</keyword>
<comment type="caution">
    <text evidence="2">The sequence shown here is derived from an EMBL/GenBank/DDBJ whole genome shotgun (WGS) entry which is preliminary data.</text>
</comment>
<organism evidence="2 3">
    <name type="scientific">Mycena venus</name>
    <dbReference type="NCBI Taxonomy" id="2733690"/>
    <lineage>
        <taxon>Eukaryota</taxon>
        <taxon>Fungi</taxon>
        <taxon>Dikarya</taxon>
        <taxon>Basidiomycota</taxon>
        <taxon>Agaricomycotina</taxon>
        <taxon>Agaricomycetes</taxon>
        <taxon>Agaricomycetidae</taxon>
        <taxon>Agaricales</taxon>
        <taxon>Marasmiineae</taxon>
        <taxon>Mycenaceae</taxon>
        <taxon>Mycena</taxon>
    </lineage>
</organism>
<feature type="compositionally biased region" description="Pro residues" evidence="1">
    <location>
        <begin position="78"/>
        <end position="89"/>
    </location>
</feature>
<dbReference type="Proteomes" id="UP000620124">
    <property type="component" value="Unassembled WGS sequence"/>
</dbReference>
<feature type="region of interest" description="Disordered" evidence="1">
    <location>
        <begin position="64"/>
        <end position="134"/>
    </location>
</feature>